<reference evidence="2" key="1">
    <citation type="submission" date="2019-10" db="EMBL/GenBank/DDBJ databases">
        <authorList>
            <consortium name="DOE Joint Genome Institute"/>
            <person name="Kuo A."/>
            <person name="Miyauchi S."/>
            <person name="Kiss E."/>
            <person name="Drula E."/>
            <person name="Kohler A."/>
            <person name="Sanchez-Garcia M."/>
            <person name="Andreopoulos B."/>
            <person name="Barry K.W."/>
            <person name="Bonito G."/>
            <person name="Buee M."/>
            <person name="Carver A."/>
            <person name="Chen C."/>
            <person name="Cichocki N."/>
            <person name="Clum A."/>
            <person name="Culley D."/>
            <person name="Crous P.W."/>
            <person name="Fauchery L."/>
            <person name="Girlanda M."/>
            <person name="Hayes R."/>
            <person name="Keri Z."/>
            <person name="LaButti K."/>
            <person name="Lipzen A."/>
            <person name="Lombard V."/>
            <person name="Magnuson J."/>
            <person name="Maillard F."/>
            <person name="Morin E."/>
            <person name="Murat C."/>
            <person name="Nolan M."/>
            <person name="Ohm R."/>
            <person name="Pangilinan J."/>
            <person name="Pereira M."/>
            <person name="Perotto S."/>
            <person name="Peter M."/>
            <person name="Riley R."/>
            <person name="Sitrit Y."/>
            <person name="Stielow B."/>
            <person name="Szollosi G."/>
            <person name="Zifcakova L."/>
            <person name="Stursova M."/>
            <person name="Spatafora J.W."/>
            <person name="Tedersoo L."/>
            <person name="Vaario L.-M."/>
            <person name="Yamada A."/>
            <person name="Yan M."/>
            <person name="Wang P."/>
            <person name="Xu J."/>
            <person name="Bruns T."/>
            <person name="Baldrian P."/>
            <person name="Vilgalys R."/>
            <person name="Henrissat B."/>
            <person name="Grigoriev I.V."/>
            <person name="Hibbett D."/>
            <person name="Nagy L.G."/>
            <person name="Martin F.M."/>
        </authorList>
    </citation>
    <scope>NUCLEOTIDE SEQUENCE</scope>
    <source>
        <strain evidence="2">BED1</strain>
    </source>
</reference>
<dbReference type="Pfam" id="PF20236">
    <property type="entry name" value="DUF6593"/>
    <property type="match status" value="1"/>
</dbReference>
<dbReference type="AlphaFoldDB" id="A0AAD4BRJ3"/>
<gene>
    <name evidence="2" type="ORF">L210DRAFT_3647264</name>
</gene>
<reference evidence="2" key="2">
    <citation type="journal article" date="2020" name="Nat. Commun.">
        <title>Large-scale genome sequencing of mycorrhizal fungi provides insights into the early evolution of symbiotic traits.</title>
        <authorList>
            <person name="Miyauchi S."/>
            <person name="Kiss E."/>
            <person name="Kuo A."/>
            <person name="Drula E."/>
            <person name="Kohler A."/>
            <person name="Sanchez-Garcia M."/>
            <person name="Morin E."/>
            <person name="Andreopoulos B."/>
            <person name="Barry K.W."/>
            <person name="Bonito G."/>
            <person name="Buee M."/>
            <person name="Carver A."/>
            <person name="Chen C."/>
            <person name="Cichocki N."/>
            <person name="Clum A."/>
            <person name="Culley D."/>
            <person name="Crous P.W."/>
            <person name="Fauchery L."/>
            <person name="Girlanda M."/>
            <person name="Hayes R.D."/>
            <person name="Keri Z."/>
            <person name="LaButti K."/>
            <person name="Lipzen A."/>
            <person name="Lombard V."/>
            <person name="Magnuson J."/>
            <person name="Maillard F."/>
            <person name="Murat C."/>
            <person name="Nolan M."/>
            <person name="Ohm R.A."/>
            <person name="Pangilinan J."/>
            <person name="Pereira M.F."/>
            <person name="Perotto S."/>
            <person name="Peter M."/>
            <person name="Pfister S."/>
            <person name="Riley R."/>
            <person name="Sitrit Y."/>
            <person name="Stielow J.B."/>
            <person name="Szollosi G."/>
            <person name="Zifcakova L."/>
            <person name="Stursova M."/>
            <person name="Spatafora J.W."/>
            <person name="Tedersoo L."/>
            <person name="Vaario L.M."/>
            <person name="Yamada A."/>
            <person name="Yan M."/>
            <person name="Wang P."/>
            <person name="Xu J."/>
            <person name="Bruns T."/>
            <person name="Baldrian P."/>
            <person name="Vilgalys R."/>
            <person name="Dunand C."/>
            <person name="Henrissat B."/>
            <person name="Grigoriev I.V."/>
            <person name="Hibbett D."/>
            <person name="Nagy L.G."/>
            <person name="Martin F.M."/>
        </authorList>
    </citation>
    <scope>NUCLEOTIDE SEQUENCE</scope>
    <source>
        <strain evidence="2">BED1</strain>
    </source>
</reference>
<sequence>MSQKLTFTTGRMLNTTVSSATDVIYFDIRTPEWEPHLTTVRRLDHRTGLYELTASIRNEGDKPVAVSLYGGAFEPVEQWIKKVDGAMPGESRWQFDDGEGNVFAWSIANSQLELYSAEEGARIKRAFATFYPHKRHLFVGLISQHAYLEMDNSIIESVDGIIVSLLIVGRKRKTKTLE</sequence>
<keyword evidence="3" id="KW-1185">Reference proteome</keyword>
<feature type="domain" description="DUF6593" evidence="1">
    <location>
        <begin position="12"/>
        <end position="173"/>
    </location>
</feature>
<dbReference type="InterPro" id="IPR046528">
    <property type="entry name" value="DUF6593"/>
</dbReference>
<evidence type="ECO:0000313" key="2">
    <source>
        <dbReference type="EMBL" id="KAF8437553.1"/>
    </source>
</evidence>
<name>A0AAD4BRJ3_BOLED</name>
<proteinExistence type="predicted"/>
<accession>A0AAD4BRJ3</accession>
<comment type="caution">
    <text evidence="2">The sequence shown here is derived from an EMBL/GenBank/DDBJ whole genome shotgun (WGS) entry which is preliminary data.</text>
</comment>
<dbReference type="EMBL" id="WHUW01000018">
    <property type="protein sequence ID" value="KAF8437553.1"/>
    <property type="molecule type" value="Genomic_DNA"/>
</dbReference>
<organism evidence="2 3">
    <name type="scientific">Boletus edulis BED1</name>
    <dbReference type="NCBI Taxonomy" id="1328754"/>
    <lineage>
        <taxon>Eukaryota</taxon>
        <taxon>Fungi</taxon>
        <taxon>Dikarya</taxon>
        <taxon>Basidiomycota</taxon>
        <taxon>Agaricomycotina</taxon>
        <taxon>Agaricomycetes</taxon>
        <taxon>Agaricomycetidae</taxon>
        <taxon>Boletales</taxon>
        <taxon>Boletineae</taxon>
        <taxon>Boletaceae</taxon>
        <taxon>Boletoideae</taxon>
        <taxon>Boletus</taxon>
    </lineage>
</organism>
<dbReference type="Proteomes" id="UP001194468">
    <property type="component" value="Unassembled WGS sequence"/>
</dbReference>
<protein>
    <recommendedName>
        <fullName evidence="1">DUF6593 domain-containing protein</fullName>
    </recommendedName>
</protein>
<evidence type="ECO:0000259" key="1">
    <source>
        <dbReference type="Pfam" id="PF20236"/>
    </source>
</evidence>
<evidence type="ECO:0000313" key="3">
    <source>
        <dbReference type="Proteomes" id="UP001194468"/>
    </source>
</evidence>